<dbReference type="PANTHER" id="PTHR43818:SF5">
    <property type="entry name" value="OXIDOREDUCTASE FAMILY PROTEIN"/>
    <property type="match status" value="1"/>
</dbReference>
<gene>
    <name evidence="4" type="ORF">HMPREF9455_01507</name>
</gene>
<name>F5IWP0_9BACT</name>
<dbReference type="STRING" id="742766.HMPREF9455_01507"/>
<proteinExistence type="predicted"/>
<dbReference type="SUPFAM" id="SSF51735">
    <property type="entry name" value="NAD(P)-binding Rossmann-fold domains"/>
    <property type="match status" value="1"/>
</dbReference>
<dbReference type="GO" id="GO:0000166">
    <property type="term" value="F:nucleotide binding"/>
    <property type="evidence" value="ECO:0007669"/>
    <property type="project" value="InterPro"/>
</dbReference>
<dbReference type="eggNOG" id="COG0673">
    <property type="taxonomic scope" value="Bacteria"/>
</dbReference>
<dbReference type="InterPro" id="IPR000683">
    <property type="entry name" value="Gfo/Idh/MocA-like_OxRdtase_N"/>
</dbReference>
<accession>F5IWP0</accession>
<evidence type="ECO:0000256" key="1">
    <source>
        <dbReference type="SAM" id="MobiDB-lite"/>
    </source>
</evidence>
<dbReference type="HOGENOM" id="CLU_023194_24_1_10"/>
<evidence type="ECO:0000313" key="5">
    <source>
        <dbReference type="Proteomes" id="UP000004913"/>
    </source>
</evidence>
<dbReference type="InterPro" id="IPR004104">
    <property type="entry name" value="Gfo/Idh/MocA-like_OxRdtase_C"/>
</dbReference>
<feature type="domain" description="Gfo/Idh/MocA-like oxidoreductase N-terminal" evidence="2">
    <location>
        <begin position="88"/>
        <end position="249"/>
    </location>
</feature>
<feature type="domain" description="Gfo/Idh/MocA-like oxidoreductase C-terminal" evidence="3">
    <location>
        <begin position="338"/>
        <end position="549"/>
    </location>
</feature>
<dbReference type="EMBL" id="ADLV01000018">
    <property type="protein sequence ID" value="EGK02237.1"/>
    <property type="molecule type" value="Genomic_DNA"/>
</dbReference>
<keyword evidence="5" id="KW-1185">Reference proteome</keyword>
<dbReference type="RefSeq" id="WP_006799022.1">
    <property type="nucleotide sequence ID" value="NZ_GL891981.1"/>
</dbReference>
<reference evidence="4 5" key="1">
    <citation type="submission" date="2011-04" db="EMBL/GenBank/DDBJ databases">
        <title>The Genome Sequence of Dysgonomonas gadei ATCC BAA-286.</title>
        <authorList>
            <consortium name="The Broad Institute Genome Sequencing Platform"/>
            <person name="Earl A."/>
            <person name="Ward D."/>
            <person name="Feldgarden M."/>
            <person name="Gevers D."/>
            <person name="Pudlo N."/>
            <person name="Martens E."/>
            <person name="Allen-Vercoe E."/>
            <person name="Young S.K."/>
            <person name="Zeng Q."/>
            <person name="Gargeya S."/>
            <person name="Fitzgerald M."/>
            <person name="Haas B."/>
            <person name="Abouelleil A."/>
            <person name="Alvarado L."/>
            <person name="Arachchi H.M."/>
            <person name="Berlin A."/>
            <person name="Brown A."/>
            <person name="Chapman S.B."/>
            <person name="Chen Z."/>
            <person name="Dunbar C."/>
            <person name="Freedman E."/>
            <person name="Gearin G."/>
            <person name="Gellesch M."/>
            <person name="Goldberg J."/>
            <person name="Griggs A."/>
            <person name="Gujja S."/>
            <person name="Heiman D."/>
            <person name="Howarth C."/>
            <person name="Larson L."/>
            <person name="Lui A."/>
            <person name="MacDonald P.J.P."/>
            <person name="Mehta T."/>
            <person name="Montmayeur A."/>
            <person name="Murphy C."/>
            <person name="Neiman D."/>
            <person name="Pearson M."/>
            <person name="Priest M."/>
            <person name="Roberts A."/>
            <person name="Saif S."/>
            <person name="Shea T."/>
            <person name="Shenoy N."/>
            <person name="Sisk P."/>
            <person name="Stolte C."/>
            <person name="Sykes S."/>
            <person name="Yandava C."/>
            <person name="Wortman J."/>
            <person name="Nusbaum C."/>
            <person name="Birren B."/>
        </authorList>
    </citation>
    <scope>NUCLEOTIDE SEQUENCE [LARGE SCALE GENOMIC DNA]</scope>
    <source>
        <strain evidence="4 5">ATCC BAA-286</strain>
    </source>
</reference>
<sequence length="565" mass="64091">MTPEDRIVPEDNDKKNEKKASDNNPLPESQGRRNALKALATTPVLGALAYGVYKKQKYTKTLNDVSDVFKLSSETASIPDLKPNGEQIRIGVIGYGGRGKYLLRAAGFATPQHLQGWIDDAKKNKKDTRYKDFKEQEDLNIVFAGICDIFDTFAEEGMAAGANIYREGVGGKMGTAPKRYRHYKEMLADKDIDAVIIATPDHWHSTMVMDAAKAGKHVYVEKPLSWTVPETYMVRDIVKETGIVFQLGHQGRQIDCYHKAKEIIDKGLLGPISLIEVCTNRNDPNGAWVYDIHPDANPQTIDWKQYEGDPERIKEYMDYMTKYNLLKYVGPEARDKFSLERFFRWRCWWDYSTGLSGDLLTHEYDAINQLMGVGIPHSATSSGGVYFFKDGRTVPDVLQTTFEFPEKNLTMLYSATLASSRNRGKVIMGHDASMEVGDTLTVKIDSGSTRYKEKLEKGIIKPDVPFYTYVPGKNNVDAITSATEMYFAQRGLLYSYLGGKRYDTTFLHVREWIECIRNRNNKPSCDINAAFEEAITAHMGTRAYLEGRTMYWDKDKEEIVRGEIS</sequence>
<dbReference type="Gene3D" id="3.40.50.720">
    <property type="entry name" value="NAD(P)-binding Rossmann-like Domain"/>
    <property type="match status" value="1"/>
</dbReference>
<evidence type="ECO:0000313" key="4">
    <source>
        <dbReference type="EMBL" id="EGK02237.1"/>
    </source>
</evidence>
<feature type="region of interest" description="Disordered" evidence="1">
    <location>
        <begin position="1"/>
        <end position="32"/>
    </location>
</feature>
<protein>
    <submittedName>
        <fullName evidence="4">Uncharacterized protein</fullName>
    </submittedName>
</protein>
<dbReference type="Proteomes" id="UP000004913">
    <property type="component" value="Unassembled WGS sequence"/>
</dbReference>
<evidence type="ECO:0000259" key="3">
    <source>
        <dbReference type="Pfam" id="PF02894"/>
    </source>
</evidence>
<dbReference type="Pfam" id="PF01408">
    <property type="entry name" value="GFO_IDH_MocA"/>
    <property type="match status" value="1"/>
</dbReference>
<dbReference type="PANTHER" id="PTHR43818">
    <property type="entry name" value="BCDNA.GH03377"/>
    <property type="match status" value="1"/>
</dbReference>
<feature type="compositionally biased region" description="Basic and acidic residues" evidence="1">
    <location>
        <begin position="1"/>
        <end position="21"/>
    </location>
</feature>
<dbReference type="InterPro" id="IPR036291">
    <property type="entry name" value="NAD(P)-bd_dom_sf"/>
</dbReference>
<comment type="caution">
    <text evidence="4">The sequence shown here is derived from an EMBL/GenBank/DDBJ whole genome shotgun (WGS) entry which is preliminary data.</text>
</comment>
<organism evidence="4 5">
    <name type="scientific">Dysgonomonas gadei ATCC BAA-286</name>
    <dbReference type="NCBI Taxonomy" id="742766"/>
    <lineage>
        <taxon>Bacteria</taxon>
        <taxon>Pseudomonadati</taxon>
        <taxon>Bacteroidota</taxon>
        <taxon>Bacteroidia</taxon>
        <taxon>Bacteroidales</taxon>
        <taxon>Dysgonomonadaceae</taxon>
        <taxon>Dysgonomonas</taxon>
    </lineage>
</organism>
<dbReference type="Gene3D" id="3.30.360.10">
    <property type="entry name" value="Dihydrodipicolinate Reductase, domain 2"/>
    <property type="match status" value="1"/>
</dbReference>
<dbReference type="OrthoDB" id="9795543at2"/>
<dbReference type="InterPro" id="IPR050463">
    <property type="entry name" value="Gfo/Idh/MocA_oxidrdct_glycsds"/>
</dbReference>
<dbReference type="AlphaFoldDB" id="F5IWP0"/>
<evidence type="ECO:0000259" key="2">
    <source>
        <dbReference type="Pfam" id="PF01408"/>
    </source>
</evidence>
<dbReference type="SUPFAM" id="SSF55347">
    <property type="entry name" value="Glyceraldehyde-3-phosphate dehydrogenase-like, C-terminal domain"/>
    <property type="match status" value="1"/>
</dbReference>
<dbReference type="Pfam" id="PF02894">
    <property type="entry name" value="GFO_IDH_MocA_C"/>
    <property type="match status" value="1"/>
</dbReference>